<feature type="domain" description="Secretion system C-terminal sorting" evidence="4">
    <location>
        <begin position="357"/>
        <end position="418"/>
    </location>
</feature>
<dbReference type="InterPro" id="IPR005135">
    <property type="entry name" value="Endo/exonuclease/phosphatase"/>
</dbReference>
<accession>A0A7L4ZDW6</accession>
<dbReference type="SUPFAM" id="SSF56219">
    <property type="entry name" value="DNase I-like"/>
    <property type="match status" value="1"/>
</dbReference>
<sequence length="420" mass="47464">MKKIGILLCFCLGIYQANAQENIKTMFYNLLNYPDISSDRIDDLEIILADYQPDIFMVCELNDVFGANQILLKLQGINPDYQQATFFTNTSDDNYGDFNDLQNLLYYDSSKFILESQDIVQTTIRDFNRYTIKLNSVNQATNPIRLEVFVGHLKAGNSPEDEAKRFLMVEELMSYLSNLDANSYVLFAGDLNLYTSNDITFNKLTDPTEHIPLTDPVNRLGDWHNESSFVDVFSQSTRTQGGLGGASGGFDDRFDFILTSENMLTNTDLYYLANSYKSFGNNLNPACFNSAINSVDCAPLSGSTTNYSQALRNTLHDMSDHLPVVMELQTNEQLLSTSEFVATSTLQFIRGNVAENQLSFVLNSTQKDNEYIIYDVLARKLTAGKVKMNAITTIDVSNLPKGIYYLKIDTYAETKKFIKR</sequence>
<evidence type="ECO:0000313" key="5">
    <source>
        <dbReference type="EMBL" id="QHI34933.1"/>
    </source>
</evidence>
<keyword evidence="6" id="KW-1185">Reference proteome</keyword>
<reference evidence="5 6" key="1">
    <citation type="journal article" date="2013" name="Int. J. Syst. Evol. Microbiol.">
        <title>Kordia antarctica sp. nov., isolated from Antarctic seawater.</title>
        <authorList>
            <person name="Baek K."/>
            <person name="Choi A."/>
            <person name="Kang I."/>
            <person name="Lee K."/>
            <person name="Cho J.C."/>
        </authorList>
    </citation>
    <scope>NUCLEOTIDE SEQUENCE [LARGE SCALE GENOMIC DNA]</scope>
    <source>
        <strain evidence="5 6">IMCC3317</strain>
    </source>
</reference>
<dbReference type="OrthoDB" id="1122807at2"/>
<name>A0A7L4ZDW6_9FLAO</name>
<feature type="chain" id="PRO_5029654505" description="Secretion system C-terminal sorting domain-containing protein" evidence="2">
    <location>
        <begin position="20"/>
        <end position="420"/>
    </location>
</feature>
<dbReference type="AlphaFoldDB" id="A0A7L4ZDW6"/>
<protein>
    <recommendedName>
        <fullName evidence="7">Secretion system C-terminal sorting domain-containing protein</fullName>
    </recommendedName>
</protein>
<gene>
    <name evidence="5" type="ORF">IMCC3317_02780</name>
</gene>
<evidence type="ECO:0000313" key="6">
    <source>
        <dbReference type="Proteomes" id="UP000464657"/>
    </source>
</evidence>
<dbReference type="EMBL" id="CP019288">
    <property type="protein sequence ID" value="QHI34933.1"/>
    <property type="molecule type" value="Genomic_DNA"/>
</dbReference>
<evidence type="ECO:0000256" key="1">
    <source>
        <dbReference type="ARBA" id="ARBA00022729"/>
    </source>
</evidence>
<proteinExistence type="predicted"/>
<organism evidence="5 6">
    <name type="scientific">Kordia antarctica</name>
    <dbReference type="NCBI Taxonomy" id="1218801"/>
    <lineage>
        <taxon>Bacteria</taxon>
        <taxon>Pseudomonadati</taxon>
        <taxon>Bacteroidota</taxon>
        <taxon>Flavobacteriia</taxon>
        <taxon>Flavobacteriales</taxon>
        <taxon>Flavobacteriaceae</taxon>
        <taxon>Kordia</taxon>
    </lineage>
</organism>
<dbReference type="RefSeq" id="WP_160127714.1">
    <property type="nucleotide sequence ID" value="NZ_CP019288.1"/>
</dbReference>
<dbReference type="Pfam" id="PF18962">
    <property type="entry name" value="Por_Secre_tail"/>
    <property type="match status" value="1"/>
</dbReference>
<dbReference type="KEGG" id="kan:IMCC3317_02780"/>
<evidence type="ECO:0000259" key="4">
    <source>
        <dbReference type="Pfam" id="PF18962"/>
    </source>
</evidence>
<evidence type="ECO:0000259" key="3">
    <source>
        <dbReference type="Pfam" id="PF03372"/>
    </source>
</evidence>
<feature type="domain" description="Endonuclease/exonuclease/phosphatase" evidence="3">
    <location>
        <begin position="28"/>
        <end position="263"/>
    </location>
</feature>
<keyword evidence="1 2" id="KW-0732">Signal</keyword>
<evidence type="ECO:0000256" key="2">
    <source>
        <dbReference type="SAM" id="SignalP"/>
    </source>
</evidence>
<feature type="signal peptide" evidence="2">
    <location>
        <begin position="1"/>
        <end position="19"/>
    </location>
</feature>
<evidence type="ECO:0008006" key="7">
    <source>
        <dbReference type="Google" id="ProtNLM"/>
    </source>
</evidence>
<dbReference type="NCBIfam" id="TIGR04183">
    <property type="entry name" value="Por_Secre_tail"/>
    <property type="match status" value="1"/>
</dbReference>
<dbReference type="Gene3D" id="3.60.10.10">
    <property type="entry name" value="Endonuclease/exonuclease/phosphatase"/>
    <property type="match status" value="1"/>
</dbReference>
<dbReference type="InterPro" id="IPR026444">
    <property type="entry name" value="Secre_tail"/>
</dbReference>
<dbReference type="Proteomes" id="UP000464657">
    <property type="component" value="Chromosome"/>
</dbReference>
<dbReference type="InterPro" id="IPR036691">
    <property type="entry name" value="Endo/exonu/phosph_ase_sf"/>
</dbReference>
<dbReference type="Pfam" id="PF03372">
    <property type="entry name" value="Exo_endo_phos"/>
    <property type="match status" value="1"/>
</dbReference>